<dbReference type="SUPFAM" id="SSF56112">
    <property type="entry name" value="Protein kinase-like (PK-like)"/>
    <property type="match status" value="1"/>
</dbReference>
<feature type="binding site" evidence="8 10">
    <location>
        <position position="209"/>
    </location>
    <ligand>
        <name>ATP</name>
        <dbReference type="ChEBI" id="CHEBI:30616"/>
    </ligand>
</feature>
<dbReference type="FunFam" id="3.30.200.20:FF:000003">
    <property type="entry name" value="Non-specific serine/threonine protein kinase"/>
    <property type="match status" value="1"/>
</dbReference>
<dbReference type="AlphaFoldDB" id="A0AAU9JD18"/>
<feature type="compositionally biased region" description="Basic and acidic residues" evidence="11">
    <location>
        <begin position="131"/>
        <end position="143"/>
    </location>
</feature>
<gene>
    <name evidence="13" type="ORF">BSTOLATCC_MIC34048</name>
</gene>
<evidence type="ECO:0000256" key="2">
    <source>
        <dbReference type="ARBA" id="ARBA00022527"/>
    </source>
</evidence>
<name>A0AAU9JD18_9CILI</name>
<comment type="subunit">
    <text evidence="1">Monomer.</text>
</comment>
<dbReference type="SMART" id="SM00220">
    <property type="entry name" value="S_TKc"/>
    <property type="match status" value="1"/>
</dbReference>
<feature type="compositionally biased region" description="Low complexity" evidence="11">
    <location>
        <begin position="144"/>
        <end position="162"/>
    </location>
</feature>
<sequence>MHISNAKTSLIPDQKEKPRKNSNLQKITFMKPINKRPVSAGVIRTTGTVIDLIRKLHSKTDKSKFAEYVEIHTQKIVKETEELKEKINKRQSSLPRTTVAPSPNKKSEEEKAIKHSATLPLGKPPTGRKPTAHESKEDHKAETNRNPLLRPPLLQRSPSPQSKQENSLTDPKFRGSVEDYTVGTQVGQGAYASVKVVVHNPSKQKCAFKTYEKTKLLDPHRKKNVMREIDIMRMLDHPYIVKLYEVLDTPRQLHLVMEYVQGCSLHGYLKRKPNRRLDETEAKKLIKQVLVALDYCHKKNIAHRDIKLENLLLDEHSNVKLIDFGFSTHMPNTQKAKIFCGTPSYMAPEIVSRKEYAGPPVDIWAVGVLIYVFLCGTYPFRGSNDTELYRKIQQGYFTVPQHVSAGAKSLILKILKLDPNRRPSVADVLKDPWLNTSGIFAMGADEEMTQTFEYASSINGDALDLDIVCSMKKLGYNESQLLQELQNENSQISKLYKKIKLSRGQSTEWDKKKFMSAGIS</sequence>
<dbReference type="CDD" id="cd14003">
    <property type="entry name" value="STKc_AMPK-like"/>
    <property type="match status" value="1"/>
</dbReference>
<keyword evidence="4 8" id="KW-0547">Nucleotide-binding</keyword>
<feature type="region of interest" description="Disordered" evidence="11">
    <location>
        <begin position="87"/>
        <end position="174"/>
    </location>
</feature>
<evidence type="ECO:0000256" key="9">
    <source>
        <dbReference type="PIRSR" id="PIRSR630616-3"/>
    </source>
</evidence>
<keyword evidence="6 8" id="KW-0067">ATP-binding</keyword>
<evidence type="ECO:0000256" key="6">
    <source>
        <dbReference type="ARBA" id="ARBA00022840"/>
    </source>
</evidence>
<feature type="active site" description="Proton acceptor" evidence="7">
    <location>
        <position position="305"/>
    </location>
</feature>
<keyword evidence="2" id="KW-0723">Serine/threonine-protein kinase</keyword>
<evidence type="ECO:0000256" key="8">
    <source>
        <dbReference type="PIRSR" id="PIRSR630616-2"/>
    </source>
</evidence>
<dbReference type="GO" id="GO:0005524">
    <property type="term" value="F:ATP binding"/>
    <property type="evidence" value="ECO:0007669"/>
    <property type="project" value="UniProtKB-UniRule"/>
</dbReference>
<dbReference type="PANTHER" id="PTHR24350">
    <property type="entry name" value="SERINE/THREONINE-PROTEIN KINASE IAL-RELATED"/>
    <property type="match status" value="1"/>
</dbReference>
<dbReference type="PROSITE" id="PS50011">
    <property type="entry name" value="PROTEIN_KINASE_DOM"/>
    <property type="match status" value="1"/>
</dbReference>
<evidence type="ECO:0000256" key="1">
    <source>
        <dbReference type="ARBA" id="ARBA00011245"/>
    </source>
</evidence>
<keyword evidence="14" id="KW-1185">Reference proteome</keyword>
<evidence type="ECO:0000256" key="10">
    <source>
        <dbReference type="PROSITE-ProRule" id="PRU10141"/>
    </source>
</evidence>
<dbReference type="GO" id="GO:0004674">
    <property type="term" value="F:protein serine/threonine kinase activity"/>
    <property type="evidence" value="ECO:0007669"/>
    <property type="project" value="UniProtKB-KW"/>
</dbReference>
<keyword evidence="3" id="KW-0808">Transferase</keyword>
<protein>
    <recommendedName>
        <fullName evidence="12">Protein kinase domain-containing protein</fullName>
    </recommendedName>
</protein>
<dbReference type="InterPro" id="IPR030616">
    <property type="entry name" value="Aur-like"/>
</dbReference>
<dbReference type="EMBL" id="CAJZBQ010000034">
    <property type="protein sequence ID" value="CAG9323398.1"/>
    <property type="molecule type" value="Genomic_DNA"/>
</dbReference>
<dbReference type="PROSITE" id="PS00107">
    <property type="entry name" value="PROTEIN_KINASE_ATP"/>
    <property type="match status" value="1"/>
</dbReference>
<dbReference type="InterPro" id="IPR008271">
    <property type="entry name" value="Ser/Thr_kinase_AS"/>
</dbReference>
<evidence type="ECO:0000256" key="5">
    <source>
        <dbReference type="ARBA" id="ARBA00022777"/>
    </source>
</evidence>
<feature type="binding site" evidence="8">
    <location>
        <begin position="309"/>
        <end position="310"/>
    </location>
    <ligand>
        <name>ATP</name>
        <dbReference type="ChEBI" id="CHEBI:30616"/>
    </ligand>
</feature>
<evidence type="ECO:0000313" key="13">
    <source>
        <dbReference type="EMBL" id="CAG9323398.1"/>
    </source>
</evidence>
<reference evidence="13" key="1">
    <citation type="submission" date="2021-09" db="EMBL/GenBank/DDBJ databases">
        <authorList>
            <consortium name="AG Swart"/>
            <person name="Singh M."/>
            <person name="Singh A."/>
            <person name="Seah K."/>
            <person name="Emmerich C."/>
        </authorList>
    </citation>
    <scope>NUCLEOTIDE SEQUENCE</scope>
    <source>
        <strain evidence="13">ATCC30299</strain>
    </source>
</reference>
<comment type="caution">
    <text evidence="13">The sequence shown here is derived from an EMBL/GenBank/DDBJ whole genome shotgun (WGS) entry which is preliminary data.</text>
</comment>
<feature type="binding site" evidence="8">
    <location>
        <position position="323"/>
    </location>
    <ligand>
        <name>ATP</name>
        <dbReference type="ChEBI" id="CHEBI:30616"/>
    </ligand>
</feature>
<evidence type="ECO:0000313" key="14">
    <source>
        <dbReference type="Proteomes" id="UP001162131"/>
    </source>
</evidence>
<feature type="domain" description="Protein kinase" evidence="12">
    <location>
        <begin position="180"/>
        <end position="434"/>
    </location>
</feature>
<evidence type="ECO:0000256" key="4">
    <source>
        <dbReference type="ARBA" id="ARBA00022741"/>
    </source>
</evidence>
<evidence type="ECO:0000256" key="7">
    <source>
        <dbReference type="PIRSR" id="PIRSR630616-1"/>
    </source>
</evidence>
<dbReference type="Gene3D" id="1.10.510.10">
    <property type="entry name" value="Transferase(Phosphotransferase) domain 1"/>
    <property type="match status" value="1"/>
</dbReference>
<dbReference type="InterPro" id="IPR000719">
    <property type="entry name" value="Prot_kinase_dom"/>
</dbReference>
<evidence type="ECO:0000256" key="11">
    <source>
        <dbReference type="SAM" id="MobiDB-lite"/>
    </source>
</evidence>
<keyword evidence="5" id="KW-0418">Kinase</keyword>
<evidence type="ECO:0000256" key="3">
    <source>
        <dbReference type="ARBA" id="ARBA00022679"/>
    </source>
</evidence>
<dbReference type="PROSITE" id="PS00108">
    <property type="entry name" value="PROTEIN_KINASE_ST"/>
    <property type="match status" value="1"/>
</dbReference>
<dbReference type="Proteomes" id="UP001162131">
    <property type="component" value="Unassembled WGS sequence"/>
</dbReference>
<dbReference type="InterPro" id="IPR011009">
    <property type="entry name" value="Kinase-like_dom_sf"/>
</dbReference>
<evidence type="ECO:0000259" key="12">
    <source>
        <dbReference type="PROSITE" id="PS50011"/>
    </source>
</evidence>
<feature type="cross-link" description="Glycyl lysine isopeptide (Lys-Gly) (interchain with G-Cter in SUMO2)" evidence="9">
    <location>
        <position position="307"/>
    </location>
</feature>
<accession>A0AAU9JD18</accession>
<feature type="compositionally biased region" description="Polar residues" evidence="11">
    <location>
        <begin position="90"/>
        <end position="101"/>
    </location>
</feature>
<proteinExistence type="predicted"/>
<dbReference type="FunFam" id="1.10.510.10:FF:000571">
    <property type="entry name" value="Maternal embryonic leucine zipper kinase"/>
    <property type="match status" value="1"/>
</dbReference>
<dbReference type="Pfam" id="PF00069">
    <property type="entry name" value="Pkinase"/>
    <property type="match status" value="1"/>
</dbReference>
<organism evidence="13 14">
    <name type="scientific">Blepharisma stoltei</name>
    <dbReference type="NCBI Taxonomy" id="1481888"/>
    <lineage>
        <taxon>Eukaryota</taxon>
        <taxon>Sar</taxon>
        <taxon>Alveolata</taxon>
        <taxon>Ciliophora</taxon>
        <taxon>Postciliodesmatophora</taxon>
        <taxon>Heterotrichea</taxon>
        <taxon>Heterotrichida</taxon>
        <taxon>Blepharismidae</taxon>
        <taxon>Blepharisma</taxon>
    </lineage>
</organism>
<dbReference type="InterPro" id="IPR017441">
    <property type="entry name" value="Protein_kinase_ATP_BS"/>
</dbReference>
<feature type="region of interest" description="Disordered" evidence="11">
    <location>
        <begin position="1"/>
        <end position="22"/>
    </location>
</feature>